<keyword evidence="2" id="KW-1185">Reference proteome</keyword>
<organism evidence="1 2">
    <name type="scientific">Dactylellina haptotyla (strain CBS 200.50)</name>
    <name type="common">Nematode-trapping fungus</name>
    <name type="synonym">Monacrosporium haptotylum</name>
    <dbReference type="NCBI Taxonomy" id="1284197"/>
    <lineage>
        <taxon>Eukaryota</taxon>
        <taxon>Fungi</taxon>
        <taxon>Dikarya</taxon>
        <taxon>Ascomycota</taxon>
        <taxon>Pezizomycotina</taxon>
        <taxon>Orbiliomycetes</taxon>
        <taxon>Orbiliales</taxon>
        <taxon>Orbiliaceae</taxon>
        <taxon>Dactylellina</taxon>
    </lineage>
</organism>
<reference evidence="1 2" key="1">
    <citation type="journal article" date="2013" name="PLoS Genet.">
        <title>Genomic mechanisms accounting for the adaptation to parasitism in nematode-trapping fungi.</title>
        <authorList>
            <person name="Meerupati T."/>
            <person name="Andersson K.M."/>
            <person name="Friman E."/>
            <person name="Kumar D."/>
            <person name="Tunlid A."/>
            <person name="Ahren D."/>
        </authorList>
    </citation>
    <scope>NUCLEOTIDE SEQUENCE [LARGE SCALE GENOMIC DNA]</scope>
    <source>
        <strain evidence="1 2">CBS 200.50</strain>
    </source>
</reference>
<reference evidence="2" key="2">
    <citation type="submission" date="2013-04" db="EMBL/GenBank/DDBJ databases">
        <title>Genomic mechanisms accounting for the adaptation to parasitism in nematode-trapping fungi.</title>
        <authorList>
            <person name="Ahren D.G."/>
        </authorList>
    </citation>
    <scope>NUCLEOTIDE SEQUENCE [LARGE SCALE GENOMIC DNA]</scope>
    <source>
        <strain evidence="2">CBS 200.50</strain>
    </source>
</reference>
<protein>
    <submittedName>
        <fullName evidence="1">Uncharacterized protein</fullName>
    </submittedName>
</protein>
<dbReference type="AlphaFoldDB" id="S8C500"/>
<comment type="caution">
    <text evidence="1">The sequence shown here is derived from an EMBL/GenBank/DDBJ whole genome shotgun (WGS) entry which is preliminary data.</text>
</comment>
<dbReference type="Proteomes" id="UP000015100">
    <property type="component" value="Unassembled WGS sequence"/>
</dbReference>
<proteinExistence type="predicted"/>
<evidence type="ECO:0000313" key="2">
    <source>
        <dbReference type="Proteomes" id="UP000015100"/>
    </source>
</evidence>
<name>S8C500_DACHA</name>
<gene>
    <name evidence="1" type="ORF">H072_3120</name>
</gene>
<sequence length="198" mass="22467">MRTRAISIINSSFAHGTREKAFNRRFTGNPSPGFLGDVTNARFIFDLCADQVRTALDLMDGAKLTEAIRYIGARELDRLVMRVISERYLELETLAVFSSTGTQRIHSEWPFGTELLAVYLTKAFSKLEYIFDGSNDKPIERLLDPEATMVQVGFAGRQLTYPEMEDRGCVRLFSYGPSEGYADGFDENIVFVYYPLDQ</sequence>
<accession>S8C500</accession>
<dbReference type="EMBL" id="AQGS01000096">
    <property type="protein sequence ID" value="EPS42802.1"/>
    <property type="molecule type" value="Genomic_DNA"/>
</dbReference>
<evidence type="ECO:0000313" key="1">
    <source>
        <dbReference type="EMBL" id="EPS42802.1"/>
    </source>
</evidence>
<dbReference type="HOGENOM" id="CLU_1378069_0_0_1"/>